<protein>
    <submittedName>
        <fullName evidence="1">Uncharacterized protein</fullName>
    </submittedName>
</protein>
<evidence type="ECO:0000313" key="1">
    <source>
        <dbReference type="EMBL" id="SIN64923.1"/>
    </source>
</evidence>
<name>A0ABY1JC33_9BACT</name>
<comment type="caution">
    <text evidence="1">The sequence shown here is derived from an EMBL/GenBank/DDBJ whole genome shotgun (WGS) entry which is preliminary data.</text>
</comment>
<organism evidence="1 2">
    <name type="scientific">Acetomicrobium flavidum</name>
    <dbReference type="NCBI Taxonomy" id="49896"/>
    <lineage>
        <taxon>Bacteria</taxon>
        <taxon>Thermotogati</taxon>
        <taxon>Synergistota</taxon>
        <taxon>Synergistia</taxon>
        <taxon>Synergistales</taxon>
        <taxon>Acetomicrobiaceae</taxon>
        <taxon>Acetomicrobium</taxon>
    </lineage>
</organism>
<evidence type="ECO:0000313" key="2">
    <source>
        <dbReference type="Proteomes" id="UP000185093"/>
    </source>
</evidence>
<sequence length="184" mass="20992">MKRRFLNIALSVSLIVSVAAFFFLADKAFGDELEDLIKERTTTMYLEGQKLGDLILGARARLDFLFVDDSLLRAARTSGMTPDWLKWHLGHFGDPQIRGKDLFVLRYEAYKPWDFDPFKIVVNGKNLTEEDILTKLIRISTGSLSPNTVDSLAFAVPKAKDGVYNITYESDRIEIDVKKIKREN</sequence>
<dbReference type="RefSeq" id="WP_014806316.1">
    <property type="nucleotide sequence ID" value="NZ_DAONLC010000001.1"/>
</dbReference>
<gene>
    <name evidence="1" type="ORF">SAMN05444368_0688</name>
</gene>
<dbReference type="EMBL" id="FSQZ01000001">
    <property type="protein sequence ID" value="SIN64923.1"/>
    <property type="molecule type" value="Genomic_DNA"/>
</dbReference>
<accession>A0ABY1JC33</accession>
<dbReference type="Proteomes" id="UP000185093">
    <property type="component" value="Unassembled WGS sequence"/>
</dbReference>
<reference evidence="1 2" key="1">
    <citation type="submission" date="2016-11" db="EMBL/GenBank/DDBJ databases">
        <authorList>
            <person name="Varghese N."/>
            <person name="Submissions S."/>
        </authorList>
    </citation>
    <scope>NUCLEOTIDE SEQUENCE [LARGE SCALE GENOMIC DNA]</scope>
    <source>
        <strain evidence="1 2">DSM 20664</strain>
    </source>
</reference>
<proteinExistence type="predicted"/>
<keyword evidence="2" id="KW-1185">Reference proteome</keyword>